<dbReference type="PANTHER" id="PTHR23530">
    <property type="entry name" value="TRANSPORT PROTEIN-RELATED"/>
    <property type="match status" value="1"/>
</dbReference>
<feature type="transmembrane region" description="Helical" evidence="1">
    <location>
        <begin position="387"/>
        <end position="406"/>
    </location>
</feature>
<evidence type="ECO:0000313" key="3">
    <source>
        <dbReference type="Proteomes" id="UP000656042"/>
    </source>
</evidence>
<keyword evidence="1" id="KW-0812">Transmembrane</keyword>
<keyword evidence="3" id="KW-1185">Reference proteome</keyword>
<evidence type="ECO:0000256" key="1">
    <source>
        <dbReference type="SAM" id="Phobius"/>
    </source>
</evidence>
<evidence type="ECO:0008006" key="4">
    <source>
        <dbReference type="Google" id="ProtNLM"/>
    </source>
</evidence>
<feature type="transmembrane region" description="Helical" evidence="1">
    <location>
        <begin position="267"/>
        <end position="291"/>
    </location>
</feature>
<evidence type="ECO:0000313" key="2">
    <source>
        <dbReference type="EMBL" id="GGL13541.1"/>
    </source>
</evidence>
<feature type="transmembrane region" description="Helical" evidence="1">
    <location>
        <begin position="172"/>
        <end position="193"/>
    </location>
</feature>
<dbReference type="Pfam" id="PF07690">
    <property type="entry name" value="MFS_1"/>
    <property type="match status" value="1"/>
</dbReference>
<feature type="transmembrane region" description="Helical" evidence="1">
    <location>
        <begin position="141"/>
        <end position="160"/>
    </location>
</feature>
<dbReference type="InterPro" id="IPR036259">
    <property type="entry name" value="MFS_trans_sf"/>
</dbReference>
<dbReference type="CDD" id="cd06174">
    <property type="entry name" value="MFS"/>
    <property type="match status" value="1"/>
</dbReference>
<dbReference type="AlphaFoldDB" id="A0A8J3FRQ4"/>
<feature type="transmembrane region" description="Helical" evidence="1">
    <location>
        <begin position="12"/>
        <end position="34"/>
    </location>
</feature>
<accession>A0A8J3FRQ4</accession>
<sequence>MLNAIQVRRRFLVLLGLRWFPVGLLIPITVLLALQRGLTVAEVGAAAAVQGITVMLLELPTGGLSDALGRRPVLVLAGVVSLGSLGLLAVAHSVVAYVAYYLLRGIFRALDSGPLEAWYVDHALAADPDADIEGGLSRSGVVLGVAVAAGALASGGIVAVSPPGGWGPVSALTMPVLVALLVEVGALVALLLLMTEVRPGRGVAALVASVRQVPSAIGGALRLVRQSRVIAALILVELFWGFGMAAFETLTPVRLTDLIGDADRSAALMGPAGSAAWAASAGGAALVPLLYRRIGAPWAGFALRIVQGLTVAGMGLAGGAAGLITAFLLCYVVHGAANPVHVGLLHRQVEGPFRASLLSLNSMVSQPGSALGLVALTAIAAATDTGVAMLVGAVVLAVAAPLYLVALTRRDQEVTAVHGGVSA</sequence>
<feature type="transmembrane region" description="Helical" evidence="1">
    <location>
        <begin position="229"/>
        <end position="247"/>
    </location>
</feature>
<dbReference type="GO" id="GO:0022857">
    <property type="term" value="F:transmembrane transporter activity"/>
    <property type="evidence" value="ECO:0007669"/>
    <property type="project" value="InterPro"/>
</dbReference>
<dbReference type="EMBL" id="BMMX01000041">
    <property type="protein sequence ID" value="GGL13541.1"/>
    <property type="molecule type" value="Genomic_DNA"/>
</dbReference>
<dbReference type="InterPro" id="IPR011701">
    <property type="entry name" value="MFS"/>
</dbReference>
<dbReference type="Gene3D" id="1.20.1250.20">
    <property type="entry name" value="MFS general substrate transporter like domains"/>
    <property type="match status" value="1"/>
</dbReference>
<dbReference type="SUPFAM" id="SSF103473">
    <property type="entry name" value="MFS general substrate transporter"/>
    <property type="match status" value="1"/>
</dbReference>
<name>A0A8J3FRQ4_9ACTN</name>
<keyword evidence="1" id="KW-1133">Transmembrane helix</keyword>
<comment type="caution">
    <text evidence="2">The sequence shown here is derived from an EMBL/GenBank/DDBJ whole genome shotgun (WGS) entry which is preliminary data.</text>
</comment>
<dbReference type="PANTHER" id="PTHR23530:SF1">
    <property type="entry name" value="PERMEASE, MAJOR FACILITATOR SUPERFAMILY-RELATED"/>
    <property type="match status" value="1"/>
</dbReference>
<reference evidence="2" key="2">
    <citation type="submission" date="2020-09" db="EMBL/GenBank/DDBJ databases">
        <authorList>
            <person name="Sun Q."/>
            <person name="Zhou Y."/>
        </authorList>
    </citation>
    <scope>NUCLEOTIDE SEQUENCE</scope>
    <source>
        <strain evidence="2">CGMCC 4.7299</strain>
    </source>
</reference>
<keyword evidence="1" id="KW-0472">Membrane</keyword>
<reference evidence="2" key="1">
    <citation type="journal article" date="2014" name="Int. J. Syst. Evol. Microbiol.">
        <title>Complete genome sequence of Corynebacterium casei LMG S-19264T (=DSM 44701T), isolated from a smear-ripened cheese.</title>
        <authorList>
            <consortium name="US DOE Joint Genome Institute (JGI-PGF)"/>
            <person name="Walter F."/>
            <person name="Albersmeier A."/>
            <person name="Kalinowski J."/>
            <person name="Ruckert C."/>
        </authorList>
    </citation>
    <scope>NUCLEOTIDE SEQUENCE</scope>
    <source>
        <strain evidence="2">CGMCC 4.7299</strain>
    </source>
</reference>
<feature type="transmembrane region" description="Helical" evidence="1">
    <location>
        <begin position="73"/>
        <end position="103"/>
    </location>
</feature>
<proteinExistence type="predicted"/>
<dbReference type="InterPro" id="IPR053160">
    <property type="entry name" value="MFS_DHA3_Transporter"/>
</dbReference>
<protein>
    <recommendedName>
        <fullName evidence="4">Major Facilitator Superfamily protein</fullName>
    </recommendedName>
</protein>
<gene>
    <name evidence="2" type="ORF">GCM10012284_55400</name>
</gene>
<dbReference type="Proteomes" id="UP000656042">
    <property type="component" value="Unassembled WGS sequence"/>
</dbReference>
<organism evidence="2 3">
    <name type="scientific">Mangrovihabitans endophyticus</name>
    <dbReference type="NCBI Taxonomy" id="1751298"/>
    <lineage>
        <taxon>Bacteria</taxon>
        <taxon>Bacillati</taxon>
        <taxon>Actinomycetota</taxon>
        <taxon>Actinomycetes</taxon>
        <taxon>Micromonosporales</taxon>
        <taxon>Micromonosporaceae</taxon>
        <taxon>Mangrovihabitans</taxon>
    </lineage>
</organism>